<evidence type="ECO:0000313" key="4">
    <source>
        <dbReference type="EMBL" id="MDC4239533.1"/>
    </source>
</evidence>
<keyword evidence="3" id="KW-0812">Transmembrane</keyword>
<keyword evidence="1" id="KW-0802">TPR repeat</keyword>
<feature type="compositionally biased region" description="Basic and acidic residues" evidence="2">
    <location>
        <begin position="247"/>
        <end position="259"/>
    </location>
</feature>
<dbReference type="Pfam" id="PF13174">
    <property type="entry name" value="TPR_6"/>
    <property type="match status" value="1"/>
</dbReference>
<dbReference type="InterPro" id="IPR011990">
    <property type="entry name" value="TPR-like_helical_dom_sf"/>
</dbReference>
<comment type="caution">
    <text evidence="4">The sequence shown here is derived from an EMBL/GenBank/DDBJ whole genome shotgun (WGS) entry which is preliminary data.</text>
</comment>
<evidence type="ECO:0000256" key="1">
    <source>
        <dbReference type="PROSITE-ProRule" id="PRU00339"/>
    </source>
</evidence>
<evidence type="ECO:0000313" key="5">
    <source>
        <dbReference type="Proteomes" id="UP001141183"/>
    </source>
</evidence>
<dbReference type="Gene3D" id="1.25.40.10">
    <property type="entry name" value="Tetratricopeptide repeat domain"/>
    <property type="match status" value="2"/>
</dbReference>
<dbReference type="Proteomes" id="UP001141183">
    <property type="component" value="Unassembled WGS sequence"/>
</dbReference>
<name>A0A9X3XID7_9CLOT</name>
<proteinExistence type="predicted"/>
<feature type="compositionally biased region" description="Polar residues" evidence="2">
    <location>
        <begin position="233"/>
        <end position="246"/>
    </location>
</feature>
<keyword evidence="5" id="KW-1185">Reference proteome</keyword>
<dbReference type="Pfam" id="PF13181">
    <property type="entry name" value="TPR_8"/>
    <property type="match status" value="1"/>
</dbReference>
<dbReference type="EMBL" id="JAMRYU010000004">
    <property type="protein sequence ID" value="MDC4239533.1"/>
    <property type="molecule type" value="Genomic_DNA"/>
</dbReference>
<dbReference type="AlphaFoldDB" id="A0A9X3XID7"/>
<feature type="region of interest" description="Disordered" evidence="2">
    <location>
        <begin position="233"/>
        <end position="259"/>
    </location>
</feature>
<feature type="repeat" description="TPR" evidence="1">
    <location>
        <begin position="306"/>
        <end position="339"/>
    </location>
</feature>
<sequence>MKNNNKKEYKKALNLYNNGYIDKAIEICEIGISRSLEDSNLLNLKGLLLYLKGELEEAISLWKINKYHNDDEIAKAYLKDIEIDFNRRELFKESEELIRNLNIDEALQILMICKESDYNSINVNNALAICYMRKAEYVECQKCIDKVFSVDKYNIEAKSIKKEIDEILNIKSNSSVVIKSIIITGIICIIITSGILIKGKLQNGFKEDAENNFEVVNKSGEVDASESIDVSNLDTNSESINTSTKESSNDIDKKEDSNLNEHILNEDEIRENYMKATDSFDEEKYNDTKVILESTIIYAENSHLNDDIMFLLASTYEKLGDNNEAIKNFEKYISSYENGNYIEESYYKIALLYRDLNKDKSKYYAKELISKYSNSIYNNTNIKDILNN</sequence>
<accession>A0A9X3XID7</accession>
<feature type="transmembrane region" description="Helical" evidence="3">
    <location>
        <begin position="176"/>
        <end position="197"/>
    </location>
</feature>
<dbReference type="PROSITE" id="PS50005">
    <property type="entry name" value="TPR"/>
    <property type="match status" value="1"/>
</dbReference>
<protein>
    <submittedName>
        <fullName evidence="4">Tetratricopeptide repeat protein</fullName>
    </submittedName>
</protein>
<organism evidence="4 5">
    <name type="scientific">Clostridium tertium</name>
    <dbReference type="NCBI Taxonomy" id="1559"/>
    <lineage>
        <taxon>Bacteria</taxon>
        <taxon>Bacillati</taxon>
        <taxon>Bacillota</taxon>
        <taxon>Clostridia</taxon>
        <taxon>Eubacteriales</taxon>
        <taxon>Clostridiaceae</taxon>
        <taxon>Clostridium</taxon>
    </lineage>
</organism>
<dbReference type="SUPFAM" id="SSF48452">
    <property type="entry name" value="TPR-like"/>
    <property type="match status" value="1"/>
</dbReference>
<dbReference type="RefSeq" id="WP_272470086.1">
    <property type="nucleotide sequence ID" value="NZ_JAMRYU010000004.1"/>
</dbReference>
<dbReference type="InterPro" id="IPR019734">
    <property type="entry name" value="TPR_rpt"/>
</dbReference>
<gene>
    <name evidence="4" type="ORF">NE398_05060</name>
</gene>
<evidence type="ECO:0000256" key="2">
    <source>
        <dbReference type="SAM" id="MobiDB-lite"/>
    </source>
</evidence>
<keyword evidence="3" id="KW-0472">Membrane</keyword>
<evidence type="ECO:0000256" key="3">
    <source>
        <dbReference type="SAM" id="Phobius"/>
    </source>
</evidence>
<reference evidence="4" key="1">
    <citation type="submission" date="2022-05" db="EMBL/GenBank/DDBJ databases">
        <title>Draft genome sequence of Clostridium tertium strain CP3 isolated from Peru.</title>
        <authorList>
            <person name="Hurtado R."/>
            <person name="Lima L."/>
            <person name="Sousa T."/>
            <person name="Jaiswal A.K."/>
            <person name="Tiwari S."/>
            <person name="Maturrano L."/>
            <person name="Brenig B."/>
            <person name="Azevedo V."/>
        </authorList>
    </citation>
    <scope>NUCLEOTIDE SEQUENCE</scope>
    <source>
        <strain evidence="4">CP3</strain>
    </source>
</reference>
<keyword evidence="3" id="KW-1133">Transmembrane helix</keyword>